<proteinExistence type="inferred from homology"/>
<dbReference type="PANTHER" id="PTHR21094">
    <property type="entry name" value="GOS-28 SNARE- RELATED"/>
    <property type="match status" value="1"/>
</dbReference>
<dbReference type="GO" id="GO:0006906">
    <property type="term" value="P:vesicle fusion"/>
    <property type="evidence" value="ECO:0007669"/>
    <property type="project" value="TreeGrafter"/>
</dbReference>
<dbReference type="AlphaFoldDB" id="A0A835EFX1"/>
<organism evidence="11 12">
    <name type="scientific">Digitaria exilis</name>
    <dbReference type="NCBI Taxonomy" id="1010633"/>
    <lineage>
        <taxon>Eukaryota</taxon>
        <taxon>Viridiplantae</taxon>
        <taxon>Streptophyta</taxon>
        <taxon>Embryophyta</taxon>
        <taxon>Tracheophyta</taxon>
        <taxon>Spermatophyta</taxon>
        <taxon>Magnoliopsida</taxon>
        <taxon>Liliopsida</taxon>
        <taxon>Poales</taxon>
        <taxon>Poaceae</taxon>
        <taxon>PACMAD clade</taxon>
        <taxon>Panicoideae</taxon>
        <taxon>Panicodae</taxon>
        <taxon>Paniceae</taxon>
        <taxon>Anthephorinae</taxon>
        <taxon>Digitaria</taxon>
    </lineage>
</organism>
<dbReference type="Pfam" id="PF12352">
    <property type="entry name" value="V-SNARE_C"/>
    <property type="match status" value="1"/>
</dbReference>
<keyword evidence="7" id="KW-0333">Golgi apparatus</keyword>
<feature type="transmembrane region" description="Helical" evidence="10">
    <location>
        <begin position="262"/>
        <end position="280"/>
    </location>
</feature>
<dbReference type="GO" id="GO:0005801">
    <property type="term" value="C:cis-Golgi network"/>
    <property type="evidence" value="ECO:0007669"/>
    <property type="project" value="InterPro"/>
</dbReference>
<dbReference type="GO" id="GO:0015031">
    <property type="term" value="P:protein transport"/>
    <property type="evidence" value="ECO:0007669"/>
    <property type="project" value="UniProtKB-KW"/>
</dbReference>
<feature type="transmembrane region" description="Helical" evidence="10">
    <location>
        <begin position="292"/>
        <end position="311"/>
    </location>
</feature>
<evidence type="ECO:0000256" key="4">
    <source>
        <dbReference type="ARBA" id="ARBA00022692"/>
    </source>
</evidence>
<evidence type="ECO:0000256" key="3">
    <source>
        <dbReference type="ARBA" id="ARBA00022448"/>
    </source>
</evidence>
<keyword evidence="4 10" id="KW-0812">Transmembrane</keyword>
<dbReference type="GO" id="GO:0006888">
    <property type="term" value="P:endoplasmic reticulum to Golgi vesicle-mediated transport"/>
    <property type="evidence" value="ECO:0007669"/>
    <property type="project" value="InterPro"/>
</dbReference>
<dbReference type="EMBL" id="JACEFO010002082">
    <property type="protein sequence ID" value="KAF8685880.1"/>
    <property type="molecule type" value="Genomic_DNA"/>
</dbReference>
<keyword evidence="12" id="KW-1185">Reference proteome</keyword>
<feature type="region of interest" description="Disordered" evidence="9">
    <location>
        <begin position="139"/>
        <end position="167"/>
    </location>
</feature>
<evidence type="ECO:0000256" key="5">
    <source>
        <dbReference type="ARBA" id="ARBA00022927"/>
    </source>
</evidence>
<keyword evidence="6 10" id="KW-1133">Transmembrane helix</keyword>
<dbReference type="GO" id="GO:0000139">
    <property type="term" value="C:Golgi membrane"/>
    <property type="evidence" value="ECO:0007669"/>
    <property type="project" value="UniProtKB-SubCell"/>
</dbReference>
<evidence type="ECO:0000256" key="1">
    <source>
        <dbReference type="ARBA" id="ARBA00004409"/>
    </source>
</evidence>
<evidence type="ECO:0000313" key="12">
    <source>
        <dbReference type="Proteomes" id="UP000636709"/>
    </source>
</evidence>
<dbReference type="GO" id="GO:0005484">
    <property type="term" value="F:SNAP receptor activity"/>
    <property type="evidence" value="ECO:0007669"/>
    <property type="project" value="TreeGrafter"/>
</dbReference>
<evidence type="ECO:0000256" key="2">
    <source>
        <dbReference type="ARBA" id="ARBA00008473"/>
    </source>
</evidence>
<gene>
    <name evidence="11" type="ORF">HU200_043793</name>
</gene>
<dbReference type="Proteomes" id="UP000636709">
    <property type="component" value="Unassembled WGS sequence"/>
</dbReference>
<comment type="similarity">
    <text evidence="2">Belongs to the GOSR1 family.</text>
</comment>
<name>A0A835EFX1_9POAL</name>
<protein>
    <recommendedName>
        <fullName evidence="13">Golgi SNAP receptor complex member 1</fullName>
    </recommendedName>
</protein>
<evidence type="ECO:0000256" key="6">
    <source>
        <dbReference type="ARBA" id="ARBA00022989"/>
    </source>
</evidence>
<dbReference type="GO" id="GO:0031201">
    <property type="term" value="C:SNARE complex"/>
    <property type="evidence" value="ECO:0007669"/>
    <property type="project" value="TreeGrafter"/>
</dbReference>
<evidence type="ECO:0008006" key="13">
    <source>
        <dbReference type="Google" id="ProtNLM"/>
    </source>
</evidence>
<keyword evidence="3" id="KW-0813">Transport</keyword>
<dbReference type="InterPro" id="IPR023601">
    <property type="entry name" value="Golgi_SNAP_su1"/>
</dbReference>
<dbReference type="GO" id="GO:0005797">
    <property type="term" value="C:Golgi medial cisterna"/>
    <property type="evidence" value="ECO:0007669"/>
    <property type="project" value="TreeGrafter"/>
</dbReference>
<accession>A0A835EFX1</accession>
<dbReference type="GO" id="GO:0048219">
    <property type="term" value="P:inter-Golgi cisterna vesicle-mediated transport"/>
    <property type="evidence" value="ECO:0007669"/>
    <property type="project" value="TreeGrafter"/>
</dbReference>
<evidence type="ECO:0000256" key="9">
    <source>
        <dbReference type="SAM" id="MobiDB-lite"/>
    </source>
</evidence>
<keyword evidence="8 10" id="KW-0472">Membrane</keyword>
<comment type="caution">
    <text evidence="11">The sequence shown here is derived from an EMBL/GenBank/DDBJ whole genome shotgun (WGS) entry which is preliminary data.</text>
</comment>
<sequence length="313" mass="33522">MMPSSSSGDAAAAALELQESGWEELRREARKLEGDLDVKLSSYARVAARSSSAASGAASPTADRSSWKSMEFEIQSLLGKLQDLNDAMSRCAASAAPTTSVSQKLARHRDILHEFTQVSSSPSLFGPLVTLVPSNNNSGGLIRSSGGSAGVQEDEGEPELHEGARRSPQLLESRILARPPVACRQGCIYSGRGLPFMAASTRYSLSDTGHFDFQSLPDAIDLMCIDEVIGQAQSTRVALSNQRALFGDVQGKVKQLGEKFPIIRGLLGNICIHVILPSLLSGAIKRKKSKDTIILSAVIAACTMFLIIYWLSK</sequence>
<evidence type="ECO:0000256" key="8">
    <source>
        <dbReference type="ARBA" id="ARBA00023136"/>
    </source>
</evidence>
<evidence type="ECO:0000313" key="11">
    <source>
        <dbReference type="EMBL" id="KAF8685880.1"/>
    </source>
</evidence>
<dbReference type="PANTHER" id="PTHR21094:SF2">
    <property type="entry name" value="GOLGI SNAP RECEPTOR COMPLEX MEMBER 1"/>
    <property type="match status" value="1"/>
</dbReference>
<evidence type="ECO:0000256" key="10">
    <source>
        <dbReference type="SAM" id="Phobius"/>
    </source>
</evidence>
<dbReference type="OrthoDB" id="422156at2759"/>
<evidence type="ECO:0000256" key="7">
    <source>
        <dbReference type="ARBA" id="ARBA00023034"/>
    </source>
</evidence>
<reference evidence="11" key="1">
    <citation type="submission" date="2020-07" db="EMBL/GenBank/DDBJ databases">
        <title>Genome sequence and genetic diversity analysis of an under-domesticated orphan crop, white fonio (Digitaria exilis).</title>
        <authorList>
            <person name="Bennetzen J.L."/>
            <person name="Chen S."/>
            <person name="Ma X."/>
            <person name="Wang X."/>
            <person name="Yssel A.E.J."/>
            <person name="Chaluvadi S.R."/>
            <person name="Johnson M."/>
            <person name="Gangashetty P."/>
            <person name="Hamidou F."/>
            <person name="Sanogo M.D."/>
            <person name="Zwaenepoel A."/>
            <person name="Wallace J."/>
            <person name="Van De Peer Y."/>
            <person name="Van Deynze A."/>
        </authorList>
    </citation>
    <scope>NUCLEOTIDE SEQUENCE</scope>
    <source>
        <tissue evidence="11">Leaves</tissue>
    </source>
</reference>
<keyword evidence="5" id="KW-0653">Protein transport</keyword>
<comment type="subcellular location">
    <subcellularLocation>
        <location evidence="1">Golgi apparatus membrane</location>
        <topology evidence="1">Single-pass type IV membrane protein</topology>
    </subcellularLocation>
</comment>